<dbReference type="STRING" id="4555.A0A368QRJ6"/>
<dbReference type="AlphaFoldDB" id="A0A368QRJ6"/>
<feature type="compositionally biased region" description="Polar residues" evidence="1">
    <location>
        <begin position="43"/>
        <end position="54"/>
    </location>
</feature>
<reference evidence="2" key="2">
    <citation type="submission" date="2015-07" db="EMBL/GenBank/DDBJ databases">
        <authorList>
            <person name="Noorani M."/>
        </authorList>
    </citation>
    <scope>NUCLEOTIDE SEQUENCE</scope>
    <source>
        <strain evidence="2">Yugu1</strain>
    </source>
</reference>
<sequence>MAPPVSPLPIIIGSCRGSPEKRKTTKSSETSIVPFQGDELPASSMSFPPNQSLESAAVRKGKSTNSASIGFKRSRSGSNQLEPIPVSSEQTSQQTIAPVKAKAKRKRKQPAKKQGKNLVLPFDSPAMCTRSKKWEDPASPAMSTKSKRRLSL</sequence>
<feature type="region of interest" description="Disordered" evidence="1">
    <location>
        <begin position="1"/>
        <end position="152"/>
    </location>
</feature>
<evidence type="ECO:0000256" key="1">
    <source>
        <dbReference type="SAM" id="MobiDB-lite"/>
    </source>
</evidence>
<protein>
    <submittedName>
        <fullName evidence="2">Uncharacterized protein</fullName>
    </submittedName>
</protein>
<evidence type="ECO:0000313" key="2">
    <source>
        <dbReference type="EMBL" id="RCV20587.1"/>
    </source>
</evidence>
<name>A0A368QRJ6_SETIT</name>
<dbReference type="OrthoDB" id="695145at2759"/>
<feature type="compositionally biased region" description="Polar residues" evidence="1">
    <location>
        <begin position="76"/>
        <end position="96"/>
    </location>
</feature>
<proteinExistence type="predicted"/>
<feature type="compositionally biased region" description="Basic residues" evidence="1">
    <location>
        <begin position="101"/>
        <end position="115"/>
    </location>
</feature>
<dbReference type="EMBL" id="CM003531">
    <property type="protein sequence ID" value="RCV20587.1"/>
    <property type="molecule type" value="Genomic_DNA"/>
</dbReference>
<accession>A0A368QRJ6</accession>
<dbReference type="KEGG" id="sita:101769474"/>
<reference evidence="2" key="1">
    <citation type="journal article" date="2012" name="Nat. Biotechnol.">
        <title>Reference genome sequence of the model plant Setaria.</title>
        <authorList>
            <person name="Bennetzen J.L."/>
            <person name="Schmutz J."/>
            <person name="Wang H."/>
            <person name="Percifield R."/>
            <person name="Hawkins J."/>
            <person name="Pontaroli A.C."/>
            <person name="Estep M."/>
            <person name="Feng L."/>
            <person name="Vaughn J.N."/>
            <person name="Grimwood J."/>
            <person name="Jenkins J."/>
            <person name="Barry K."/>
            <person name="Lindquist E."/>
            <person name="Hellsten U."/>
            <person name="Deshpande S."/>
            <person name="Wang X."/>
            <person name="Wu X."/>
            <person name="Mitros T."/>
            <person name="Triplett J."/>
            <person name="Yang X."/>
            <person name="Ye C.Y."/>
            <person name="Mauro-Herrera M."/>
            <person name="Wang L."/>
            <person name="Li P."/>
            <person name="Sharma M."/>
            <person name="Sharma R."/>
            <person name="Ronald P.C."/>
            <person name="Panaud O."/>
            <person name="Kellogg E.A."/>
            <person name="Brutnell T.P."/>
            <person name="Doust A.N."/>
            <person name="Tuskan G.A."/>
            <person name="Rokhsar D."/>
            <person name="Devos K.M."/>
        </authorList>
    </citation>
    <scope>NUCLEOTIDE SEQUENCE [LARGE SCALE GENOMIC DNA]</scope>
    <source>
        <strain evidence="2">Yugu1</strain>
    </source>
</reference>
<gene>
    <name evidence="2" type="ORF">SETIT_4G068700v2</name>
</gene>
<organism evidence="2">
    <name type="scientific">Setaria italica</name>
    <name type="common">Foxtail millet</name>
    <name type="synonym">Panicum italicum</name>
    <dbReference type="NCBI Taxonomy" id="4555"/>
    <lineage>
        <taxon>Eukaryota</taxon>
        <taxon>Viridiplantae</taxon>
        <taxon>Streptophyta</taxon>
        <taxon>Embryophyta</taxon>
        <taxon>Tracheophyta</taxon>
        <taxon>Spermatophyta</taxon>
        <taxon>Magnoliopsida</taxon>
        <taxon>Liliopsida</taxon>
        <taxon>Poales</taxon>
        <taxon>Poaceae</taxon>
        <taxon>PACMAD clade</taxon>
        <taxon>Panicoideae</taxon>
        <taxon>Panicodae</taxon>
        <taxon>Paniceae</taxon>
        <taxon>Cenchrinae</taxon>
        <taxon>Setaria</taxon>
    </lineage>
</organism>